<dbReference type="EMBL" id="BAABBF010000002">
    <property type="protein sequence ID" value="GAA3699652.1"/>
    <property type="molecule type" value="Genomic_DNA"/>
</dbReference>
<evidence type="ECO:0000313" key="2">
    <source>
        <dbReference type="Proteomes" id="UP001500523"/>
    </source>
</evidence>
<organism evidence="1 2">
    <name type="scientific">Sphingomonas cynarae</name>
    <dbReference type="NCBI Taxonomy" id="930197"/>
    <lineage>
        <taxon>Bacteria</taxon>
        <taxon>Pseudomonadati</taxon>
        <taxon>Pseudomonadota</taxon>
        <taxon>Alphaproteobacteria</taxon>
        <taxon>Sphingomonadales</taxon>
        <taxon>Sphingomonadaceae</taxon>
        <taxon>Sphingomonas</taxon>
    </lineage>
</organism>
<dbReference type="RefSeq" id="WP_344692034.1">
    <property type="nucleotide sequence ID" value="NZ_BAABBF010000002.1"/>
</dbReference>
<dbReference type="Proteomes" id="UP001500523">
    <property type="component" value="Unassembled WGS sequence"/>
</dbReference>
<reference evidence="2" key="1">
    <citation type="journal article" date="2019" name="Int. J. Syst. Evol. Microbiol.">
        <title>The Global Catalogue of Microorganisms (GCM) 10K type strain sequencing project: providing services to taxonomists for standard genome sequencing and annotation.</title>
        <authorList>
            <consortium name="The Broad Institute Genomics Platform"/>
            <consortium name="The Broad Institute Genome Sequencing Center for Infectious Disease"/>
            <person name="Wu L."/>
            <person name="Ma J."/>
        </authorList>
    </citation>
    <scope>NUCLEOTIDE SEQUENCE [LARGE SCALE GENOMIC DNA]</scope>
    <source>
        <strain evidence="2">JCM 17498</strain>
    </source>
</reference>
<evidence type="ECO:0008006" key="3">
    <source>
        <dbReference type="Google" id="ProtNLM"/>
    </source>
</evidence>
<proteinExistence type="predicted"/>
<evidence type="ECO:0000313" key="1">
    <source>
        <dbReference type="EMBL" id="GAA3699652.1"/>
    </source>
</evidence>
<name>A0ABP7D614_9SPHN</name>
<comment type="caution">
    <text evidence="1">The sequence shown here is derived from an EMBL/GenBank/DDBJ whole genome shotgun (WGS) entry which is preliminary data.</text>
</comment>
<gene>
    <name evidence="1" type="ORF">GCM10022268_07250</name>
</gene>
<accession>A0ABP7D614</accession>
<sequence>MIHDSPRLALEAECLHLTRVYLPALATARGWPIRADHCFQRILLDHSYGGCWYDHVTGRPAFAHADTAALMRAVSLGRAAIAGDADMAMLNRQSLIWRRKPASRAG</sequence>
<keyword evidence="2" id="KW-1185">Reference proteome</keyword>
<protein>
    <recommendedName>
        <fullName evidence="3">GCN5-related N-acetyltransferase</fullName>
    </recommendedName>
</protein>